<proteinExistence type="predicted"/>
<evidence type="ECO:0000313" key="1">
    <source>
        <dbReference type="EMBL" id="KKN01065.1"/>
    </source>
</evidence>
<comment type="caution">
    <text evidence="1">The sequence shown here is derived from an EMBL/GenBank/DDBJ whole genome shotgun (WGS) entry which is preliminary data.</text>
</comment>
<gene>
    <name evidence="1" type="ORF">LCGC14_1131470</name>
</gene>
<protein>
    <submittedName>
        <fullName evidence="1">Uncharacterized protein</fullName>
    </submittedName>
</protein>
<feature type="non-terminal residue" evidence="1">
    <location>
        <position position="1"/>
    </location>
</feature>
<sequence>LLVDAESLLFETGARAELGISDIIVTPAYLWPTDDRMTPVYINYRVTGEGPVERPIPSVTANEPI</sequence>
<dbReference type="EMBL" id="LAZR01005302">
    <property type="protein sequence ID" value="KKN01065.1"/>
    <property type="molecule type" value="Genomic_DNA"/>
</dbReference>
<reference evidence="1" key="1">
    <citation type="journal article" date="2015" name="Nature">
        <title>Complex archaea that bridge the gap between prokaryotes and eukaryotes.</title>
        <authorList>
            <person name="Spang A."/>
            <person name="Saw J.H."/>
            <person name="Jorgensen S.L."/>
            <person name="Zaremba-Niedzwiedzka K."/>
            <person name="Martijn J."/>
            <person name="Lind A.E."/>
            <person name="van Eijk R."/>
            <person name="Schleper C."/>
            <person name="Guy L."/>
            <person name="Ettema T.J."/>
        </authorList>
    </citation>
    <scope>NUCLEOTIDE SEQUENCE</scope>
</reference>
<dbReference type="AlphaFoldDB" id="A0A0F9M0W3"/>
<organism evidence="1">
    <name type="scientific">marine sediment metagenome</name>
    <dbReference type="NCBI Taxonomy" id="412755"/>
    <lineage>
        <taxon>unclassified sequences</taxon>
        <taxon>metagenomes</taxon>
        <taxon>ecological metagenomes</taxon>
    </lineage>
</organism>
<name>A0A0F9M0W3_9ZZZZ</name>
<accession>A0A0F9M0W3</accession>